<gene>
    <name evidence="4" type="ORF">Rain11_0952</name>
</gene>
<dbReference type="InterPro" id="IPR050498">
    <property type="entry name" value="Ycf3"/>
</dbReference>
<dbReference type="Gene3D" id="1.25.40.10">
    <property type="entry name" value="Tetratricopeptide repeat domain"/>
    <property type="match status" value="2"/>
</dbReference>
<evidence type="ECO:0000256" key="3">
    <source>
        <dbReference type="PROSITE-ProRule" id="PRU00339"/>
    </source>
</evidence>
<dbReference type="Pfam" id="PF13414">
    <property type="entry name" value="TPR_11"/>
    <property type="match status" value="1"/>
</dbReference>
<keyword evidence="5" id="KW-1185">Reference proteome</keyword>
<dbReference type="SMART" id="SM00028">
    <property type="entry name" value="TPR"/>
    <property type="match status" value="5"/>
</dbReference>
<evidence type="ECO:0000256" key="2">
    <source>
        <dbReference type="ARBA" id="ARBA00022803"/>
    </source>
</evidence>
<dbReference type="Proteomes" id="UP000233387">
    <property type="component" value="Unassembled WGS sequence"/>
</dbReference>
<accession>A0A2N3II55</accession>
<dbReference type="InterPro" id="IPR011990">
    <property type="entry name" value="TPR-like_helical_dom_sf"/>
</dbReference>
<dbReference type="Pfam" id="PF13432">
    <property type="entry name" value="TPR_16"/>
    <property type="match status" value="1"/>
</dbReference>
<dbReference type="AlphaFoldDB" id="A0A2N3II55"/>
<dbReference type="InterPro" id="IPR019734">
    <property type="entry name" value="TPR_rpt"/>
</dbReference>
<evidence type="ECO:0000313" key="5">
    <source>
        <dbReference type="Proteomes" id="UP000233387"/>
    </source>
</evidence>
<proteinExistence type="predicted"/>
<reference evidence="4 5" key="1">
    <citation type="submission" date="2017-06" db="EMBL/GenBank/DDBJ databases">
        <title>Raineya orbicola gen. nov., sp. nov. a slightly thermophilic bacterium of the phylum Bacteroidetes and the description of Raineyaceae fam. nov.</title>
        <authorList>
            <person name="Albuquerque L."/>
            <person name="Polonia A.R.M."/>
            <person name="Barroso C."/>
            <person name="Froufe H.J.C."/>
            <person name="Lage O."/>
            <person name="Lobo-Da-Cunha A."/>
            <person name="Egas C."/>
            <person name="Da Costa M.S."/>
        </authorList>
    </citation>
    <scope>NUCLEOTIDE SEQUENCE [LARGE SCALE GENOMIC DNA]</scope>
    <source>
        <strain evidence="4 5">SPSPC-11</strain>
    </source>
</reference>
<dbReference type="PANTHER" id="PTHR44858:SF1">
    <property type="entry name" value="UDP-N-ACETYLGLUCOSAMINE--PEPTIDE N-ACETYLGLUCOSAMINYLTRANSFERASE SPINDLY-RELATED"/>
    <property type="match status" value="1"/>
</dbReference>
<comment type="caution">
    <text evidence="4">The sequence shown here is derived from an EMBL/GenBank/DDBJ whole genome shotgun (WGS) entry which is preliminary data.</text>
</comment>
<evidence type="ECO:0000313" key="4">
    <source>
        <dbReference type="EMBL" id="PKQ70015.1"/>
    </source>
</evidence>
<organism evidence="4 5">
    <name type="scientific">Raineya orbicola</name>
    <dbReference type="NCBI Taxonomy" id="2016530"/>
    <lineage>
        <taxon>Bacteria</taxon>
        <taxon>Pseudomonadati</taxon>
        <taxon>Bacteroidota</taxon>
        <taxon>Cytophagia</taxon>
        <taxon>Cytophagales</taxon>
        <taxon>Raineyaceae</taxon>
        <taxon>Raineya</taxon>
    </lineage>
</organism>
<keyword evidence="2 3" id="KW-0802">TPR repeat</keyword>
<feature type="repeat" description="TPR" evidence="3">
    <location>
        <begin position="88"/>
        <end position="121"/>
    </location>
</feature>
<protein>
    <submittedName>
        <fullName evidence="4">TPR repeat</fullName>
    </submittedName>
</protein>
<dbReference type="RefSeq" id="WP_133121510.1">
    <property type="nucleotide sequence ID" value="NZ_NKXO01000012.1"/>
</dbReference>
<name>A0A2N3II55_9BACT</name>
<keyword evidence="1" id="KW-0677">Repeat</keyword>
<feature type="repeat" description="TPR" evidence="3">
    <location>
        <begin position="122"/>
        <end position="155"/>
    </location>
</feature>
<evidence type="ECO:0000256" key="1">
    <source>
        <dbReference type="ARBA" id="ARBA00022737"/>
    </source>
</evidence>
<dbReference type="PROSITE" id="PS50005">
    <property type="entry name" value="TPR"/>
    <property type="match status" value="3"/>
</dbReference>
<dbReference type="PANTHER" id="PTHR44858">
    <property type="entry name" value="TETRATRICOPEPTIDE REPEAT PROTEIN 6"/>
    <property type="match status" value="1"/>
</dbReference>
<sequence length="238" mass="27645">MQNILKIFLCLMFFACGKTSKELTEEARLLLQKQRYEEAILLLNKAIDKNSKNADAFNARGVALFELGKYNDARLDYEQAIRLDSSDYKPFYNLAELYRVQKKYTEALQNYNKAIQRNAEVADLYVNRGVSYYNLQDTTQALTDFRKAVSLQKDNKQAWFNLGNLLFFSQNPEHIQEAALCFETTINLDTTFQKAYVNLAQSYLRLNQKEKACQKLLKAKTMNNAEAIQLYQIFCTQP</sequence>
<dbReference type="OrthoDB" id="1452892at2"/>
<feature type="repeat" description="TPR" evidence="3">
    <location>
        <begin position="54"/>
        <end position="87"/>
    </location>
</feature>
<dbReference type="Pfam" id="PF13181">
    <property type="entry name" value="TPR_8"/>
    <property type="match status" value="1"/>
</dbReference>
<dbReference type="SUPFAM" id="SSF48452">
    <property type="entry name" value="TPR-like"/>
    <property type="match status" value="1"/>
</dbReference>
<dbReference type="EMBL" id="NKXO01000012">
    <property type="protein sequence ID" value="PKQ70015.1"/>
    <property type="molecule type" value="Genomic_DNA"/>
</dbReference>